<dbReference type="InterPro" id="IPR036388">
    <property type="entry name" value="WH-like_DNA-bd_sf"/>
</dbReference>
<evidence type="ECO:0000256" key="1">
    <source>
        <dbReference type="SAM" id="MobiDB-lite"/>
    </source>
</evidence>
<keyword evidence="5" id="KW-1185">Reference proteome</keyword>
<protein>
    <recommendedName>
        <fullName evidence="6">PadR family transcriptional regulator</fullName>
    </recommendedName>
</protein>
<dbReference type="AlphaFoldDB" id="A0A1Q5PSE4"/>
<dbReference type="InterPro" id="IPR036390">
    <property type="entry name" value="WH_DNA-bd_sf"/>
</dbReference>
<dbReference type="Pfam" id="PF03551">
    <property type="entry name" value="PadR"/>
    <property type="match status" value="1"/>
</dbReference>
<dbReference type="Proteomes" id="UP000186465">
    <property type="component" value="Unassembled WGS sequence"/>
</dbReference>
<gene>
    <name evidence="4" type="ORF">BM477_00160</name>
</gene>
<reference evidence="5" key="1">
    <citation type="submission" date="2016-11" db="EMBL/GenBank/DDBJ databases">
        <title>Actinomyces gypaetusis sp. nov. isolated from Gypaetus barbatus in Qinghai Tibet Plateau China.</title>
        <authorList>
            <person name="Meng X."/>
        </authorList>
    </citation>
    <scope>NUCLEOTIDE SEQUENCE [LARGE SCALE GENOMIC DNA]</scope>
    <source>
        <strain evidence="5">DSM 15383</strain>
    </source>
</reference>
<organism evidence="4 5">
    <name type="scientific">Boudabousia marimammalium</name>
    <dbReference type="NCBI Taxonomy" id="156892"/>
    <lineage>
        <taxon>Bacteria</taxon>
        <taxon>Bacillati</taxon>
        <taxon>Actinomycetota</taxon>
        <taxon>Actinomycetes</taxon>
        <taxon>Actinomycetales</taxon>
        <taxon>Actinomycetaceae</taxon>
        <taxon>Boudabousia</taxon>
    </lineage>
</organism>
<dbReference type="OrthoDB" id="3186544at2"/>
<dbReference type="InterPro" id="IPR018309">
    <property type="entry name" value="Tscrpt_reg_PadR_C"/>
</dbReference>
<dbReference type="PANTHER" id="PTHR43252">
    <property type="entry name" value="TRANSCRIPTIONAL REGULATOR YQJI"/>
    <property type="match status" value="1"/>
</dbReference>
<feature type="region of interest" description="Disordered" evidence="1">
    <location>
        <begin position="52"/>
        <end position="73"/>
    </location>
</feature>
<feature type="domain" description="Transcription regulator PadR N-terminal" evidence="2">
    <location>
        <begin position="7"/>
        <end position="81"/>
    </location>
</feature>
<feature type="domain" description="Transcription regulator PadR C-terminal" evidence="3">
    <location>
        <begin position="96"/>
        <end position="170"/>
    </location>
</feature>
<dbReference type="Gene3D" id="1.10.10.10">
    <property type="entry name" value="Winged helix-like DNA-binding domain superfamily/Winged helix DNA-binding domain"/>
    <property type="match status" value="1"/>
</dbReference>
<dbReference type="InterPro" id="IPR005149">
    <property type="entry name" value="Tscrpt_reg_PadR_N"/>
</dbReference>
<dbReference type="EMBL" id="MPDM01000001">
    <property type="protein sequence ID" value="OKL50429.1"/>
    <property type="molecule type" value="Genomic_DNA"/>
</dbReference>
<feature type="compositionally biased region" description="Polar residues" evidence="1">
    <location>
        <begin position="61"/>
        <end position="71"/>
    </location>
</feature>
<accession>A0A1Q5PSE4</accession>
<sequence>MSVKHALLALLARGESNTYQLRKDFLETTGQSWPLNIGQVYSTLQRLERDGLVSRGEKQPSQDGNSETEPFSLTEDGREELLKWWFTPVDREKPARSELVMKLALAASTPGVDVAKIVQTQRRNTMNALRDFTRLKVSATSSPAELPWQLVIENHIFMAEAELRWLDQIEGLVAAHQNGAAANAVSTTDTTALIERLSEVKK</sequence>
<dbReference type="PANTHER" id="PTHR43252:SF6">
    <property type="entry name" value="NEGATIVE TRANSCRIPTION REGULATOR PADR"/>
    <property type="match status" value="1"/>
</dbReference>
<evidence type="ECO:0008006" key="6">
    <source>
        <dbReference type="Google" id="ProtNLM"/>
    </source>
</evidence>
<dbReference type="SUPFAM" id="SSF46785">
    <property type="entry name" value="Winged helix' DNA-binding domain"/>
    <property type="match status" value="1"/>
</dbReference>
<name>A0A1Q5PSE4_9ACTO</name>
<evidence type="ECO:0000313" key="5">
    <source>
        <dbReference type="Proteomes" id="UP000186465"/>
    </source>
</evidence>
<proteinExistence type="predicted"/>
<evidence type="ECO:0000259" key="2">
    <source>
        <dbReference type="Pfam" id="PF03551"/>
    </source>
</evidence>
<dbReference type="STRING" id="156892.BM477_00160"/>
<dbReference type="Pfam" id="PF10400">
    <property type="entry name" value="Vir_act_alpha_C"/>
    <property type="match status" value="1"/>
</dbReference>
<evidence type="ECO:0000313" key="4">
    <source>
        <dbReference type="EMBL" id="OKL50429.1"/>
    </source>
</evidence>
<dbReference type="RefSeq" id="WP_075360670.1">
    <property type="nucleotide sequence ID" value="NZ_MPDM01000001.1"/>
</dbReference>
<evidence type="ECO:0000259" key="3">
    <source>
        <dbReference type="Pfam" id="PF10400"/>
    </source>
</evidence>
<comment type="caution">
    <text evidence="4">The sequence shown here is derived from an EMBL/GenBank/DDBJ whole genome shotgun (WGS) entry which is preliminary data.</text>
</comment>